<evidence type="ECO:0000313" key="2">
    <source>
        <dbReference type="Proteomes" id="UP000049077"/>
    </source>
</evidence>
<dbReference type="EMBL" id="CCJX01000032">
    <property type="protein sequence ID" value="CDT01321.1"/>
    <property type="molecule type" value="Genomic_DNA"/>
</dbReference>
<comment type="caution">
    <text evidence="1">The sequence shown here is derived from an EMBL/GenBank/DDBJ whole genome shotgun (WGS) entry which is preliminary data.</text>
</comment>
<keyword evidence="2" id="KW-1185">Reference proteome</keyword>
<sequence length="38" mass="4447">MVTVQRYDEESLSIDLFLEPYRLHAQSIQSTKHELLVG</sequence>
<organism evidence="1 2">
    <name type="scientific">Vibrio crassostreae</name>
    <dbReference type="NCBI Taxonomy" id="246167"/>
    <lineage>
        <taxon>Bacteria</taxon>
        <taxon>Pseudomonadati</taxon>
        <taxon>Pseudomonadota</taxon>
        <taxon>Gammaproteobacteria</taxon>
        <taxon>Vibrionales</taxon>
        <taxon>Vibrionaceae</taxon>
        <taxon>Vibrio</taxon>
    </lineage>
</organism>
<dbReference type="Proteomes" id="UP000049077">
    <property type="component" value="Unassembled WGS sequence"/>
</dbReference>
<accession>A0ABM9QMT6</accession>
<name>A0ABM9QMT6_9VIBR</name>
<protein>
    <submittedName>
        <fullName evidence="1">Uncharacterized protein</fullName>
    </submittedName>
</protein>
<gene>
    <name evidence="1" type="ORF">VCR4J5_1270246</name>
</gene>
<proteinExistence type="predicted"/>
<reference evidence="1 2" key="1">
    <citation type="submission" date="2014-06" db="EMBL/GenBank/DDBJ databases">
        <authorList>
            <person name="Le Roux F."/>
        </authorList>
    </citation>
    <scope>NUCLEOTIDE SEQUENCE [LARGE SCALE GENOMIC DNA]</scope>
    <source>
        <strain evidence="1 2">J5-4</strain>
    </source>
</reference>
<evidence type="ECO:0000313" key="1">
    <source>
        <dbReference type="EMBL" id="CDT01321.1"/>
    </source>
</evidence>